<gene>
    <name evidence="2" type="ORF">ASPTUDRAFT_41268</name>
</gene>
<keyword evidence="1" id="KW-0732">Signal</keyword>
<evidence type="ECO:0000256" key="1">
    <source>
        <dbReference type="SAM" id="SignalP"/>
    </source>
</evidence>
<dbReference type="OMA" id="YPLKRCV"/>
<evidence type="ECO:0000313" key="2">
    <source>
        <dbReference type="EMBL" id="OJI85126.1"/>
    </source>
</evidence>
<organism evidence="2 3">
    <name type="scientific">Aspergillus tubingensis (strain CBS 134.48)</name>
    <dbReference type="NCBI Taxonomy" id="767770"/>
    <lineage>
        <taxon>Eukaryota</taxon>
        <taxon>Fungi</taxon>
        <taxon>Dikarya</taxon>
        <taxon>Ascomycota</taxon>
        <taxon>Pezizomycotina</taxon>
        <taxon>Eurotiomycetes</taxon>
        <taxon>Eurotiomycetidae</taxon>
        <taxon>Eurotiales</taxon>
        <taxon>Aspergillaceae</taxon>
        <taxon>Aspergillus</taxon>
        <taxon>Aspergillus subgen. Circumdati</taxon>
    </lineage>
</organism>
<reference evidence="3" key="1">
    <citation type="journal article" date="2017" name="Genome Biol.">
        <title>Comparative genomics reveals high biological diversity and specific adaptations in the industrially and medically important fungal genus Aspergillus.</title>
        <authorList>
            <person name="de Vries R.P."/>
            <person name="Riley R."/>
            <person name="Wiebenga A."/>
            <person name="Aguilar-Osorio G."/>
            <person name="Amillis S."/>
            <person name="Uchima C.A."/>
            <person name="Anderluh G."/>
            <person name="Asadollahi M."/>
            <person name="Askin M."/>
            <person name="Barry K."/>
            <person name="Battaglia E."/>
            <person name="Bayram O."/>
            <person name="Benocci T."/>
            <person name="Braus-Stromeyer S.A."/>
            <person name="Caldana C."/>
            <person name="Canovas D."/>
            <person name="Cerqueira G.C."/>
            <person name="Chen F."/>
            <person name="Chen W."/>
            <person name="Choi C."/>
            <person name="Clum A."/>
            <person name="Dos Santos R.A."/>
            <person name="Damasio A.R."/>
            <person name="Diallinas G."/>
            <person name="Emri T."/>
            <person name="Fekete E."/>
            <person name="Flipphi M."/>
            <person name="Freyberg S."/>
            <person name="Gallo A."/>
            <person name="Gournas C."/>
            <person name="Habgood R."/>
            <person name="Hainaut M."/>
            <person name="Harispe M.L."/>
            <person name="Henrissat B."/>
            <person name="Hilden K.S."/>
            <person name="Hope R."/>
            <person name="Hossain A."/>
            <person name="Karabika E."/>
            <person name="Karaffa L."/>
            <person name="Karanyi Z."/>
            <person name="Krasevec N."/>
            <person name="Kuo A."/>
            <person name="Kusch H."/>
            <person name="LaButti K."/>
            <person name="Lagendijk E.L."/>
            <person name="Lapidus A."/>
            <person name="Levasseur A."/>
            <person name="Lindquist E."/>
            <person name="Lipzen A."/>
            <person name="Logrieco A.F."/>
            <person name="MacCabe A."/>
            <person name="Maekelae M.R."/>
            <person name="Malavazi I."/>
            <person name="Melin P."/>
            <person name="Meyer V."/>
            <person name="Mielnichuk N."/>
            <person name="Miskei M."/>
            <person name="Molnar A.P."/>
            <person name="Mule G."/>
            <person name="Ngan C.Y."/>
            <person name="Orejas M."/>
            <person name="Orosz E."/>
            <person name="Ouedraogo J.P."/>
            <person name="Overkamp K.M."/>
            <person name="Park H.-S."/>
            <person name="Perrone G."/>
            <person name="Piumi F."/>
            <person name="Punt P.J."/>
            <person name="Ram A.F."/>
            <person name="Ramon A."/>
            <person name="Rauscher S."/>
            <person name="Record E."/>
            <person name="Riano-Pachon D.M."/>
            <person name="Robert V."/>
            <person name="Roehrig J."/>
            <person name="Ruller R."/>
            <person name="Salamov A."/>
            <person name="Salih N.S."/>
            <person name="Samson R.A."/>
            <person name="Sandor E."/>
            <person name="Sanguinetti M."/>
            <person name="Schuetze T."/>
            <person name="Sepcic K."/>
            <person name="Shelest E."/>
            <person name="Sherlock G."/>
            <person name="Sophianopoulou V."/>
            <person name="Squina F.M."/>
            <person name="Sun H."/>
            <person name="Susca A."/>
            <person name="Todd R.B."/>
            <person name="Tsang A."/>
            <person name="Unkles S.E."/>
            <person name="van de Wiele N."/>
            <person name="van Rossen-Uffink D."/>
            <person name="Oliveira J.V."/>
            <person name="Vesth T.C."/>
            <person name="Visser J."/>
            <person name="Yu J.-H."/>
            <person name="Zhou M."/>
            <person name="Andersen M.R."/>
            <person name="Archer D.B."/>
            <person name="Baker S.E."/>
            <person name="Benoit I."/>
            <person name="Brakhage A.A."/>
            <person name="Braus G.H."/>
            <person name="Fischer R."/>
            <person name="Frisvad J.C."/>
            <person name="Goldman G.H."/>
            <person name="Houbraken J."/>
            <person name="Oakley B."/>
            <person name="Pocsi I."/>
            <person name="Scazzocchio C."/>
            <person name="Seiboth B."/>
            <person name="vanKuyk P.A."/>
            <person name="Wortman J."/>
            <person name="Dyer P.S."/>
            <person name="Grigoriev I.V."/>
        </authorList>
    </citation>
    <scope>NUCLEOTIDE SEQUENCE [LARGE SCALE GENOMIC DNA]</scope>
    <source>
        <strain evidence="3">CBS 134.48</strain>
    </source>
</reference>
<keyword evidence="3" id="KW-1185">Reference proteome</keyword>
<name>A0A1L9N761_ASPTC</name>
<feature type="chain" id="PRO_5012656993" evidence="1">
    <location>
        <begin position="18"/>
        <end position="249"/>
    </location>
</feature>
<proteinExistence type="predicted"/>
<evidence type="ECO:0000313" key="3">
    <source>
        <dbReference type="Proteomes" id="UP000184304"/>
    </source>
</evidence>
<dbReference type="AlphaFoldDB" id="A0A1L9N761"/>
<dbReference type="EMBL" id="KV878198">
    <property type="protein sequence ID" value="OJI85126.1"/>
    <property type="molecule type" value="Genomic_DNA"/>
</dbReference>
<feature type="signal peptide" evidence="1">
    <location>
        <begin position="1"/>
        <end position="17"/>
    </location>
</feature>
<dbReference type="OrthoDB" id="4831122at2759"/>
<sequence length="249" mass="26644">MKLPLLVTLVSATLSYAVPIANTTTICGPDEAIILLSNNTTKTIKKADLKSQIPNLTYLPSTNNDSTPPLLITSASNSKNKTKRGSSTNLIIPLEPQSFLGWDIAMSTITHANQAPVTLAIQSGQSIANSITTGASADFTLIEDFLSLTTSISYQQTTTSTITGTVTMTIPKGKWGAIVSNPLTHRSRGYVFNGEPGNGGKFEYYQADSYEDTSYTYGEGKLEWVKGVVTTCLGDGYPLKRCEGDGVLE</sequence>
<dbReference type="Proteomes" id="UP000184304">
    <property type="component" value="Unassembled WGS sequence"/>
</dbReference>
<dbReference type="STRING" id="767770.A0A1L9N761"/>
<accession>A0A1L9N761</accession>
<protein>
    <submittedName>
        <fullName evidence="2">Uncharacterized protein</fullName>
    </submittedName>
</protein>
<dbReference type="VEuPathDB" id="FungiDB:ASPTUDRAFT_41268"/>